<dbReference type="InterPro" id="IPR017850">
    <property type="entry name" value="Alkaline_phosphatase_core_sf"/>
</dbReference>
<organism evidence="1">
    <name type="scientific">Bifidobacterium aquikefiricola</name>
    <dbReference type="NCBI Taxonomy" id="3059038"/>
    <lineage>
        <taxon>Bacteria</taxon>
        <taxon>Bacillati</taxon>
        <taxon>Actinomycetota</taxon>
        <taxon>Actinomycetes</taxon>
        <taxon>Bifidobacteriales</taxon>
        <taxon>Bifidobacteriaceae</taxon>
        <taxon>Bifidobacterium</taxon>
    </lineage>
</organism>
<name>A0AB39U469_9BIFI</name>
<dbReference type="Gene3D" id="3.40.720.10">
    <property type="entry name" value="Alkaline Phosphatase, subunit A"/>
    <property type="match status" value="1"/>
</dbReference>
<sequence>MKSMSIEIPDPKTLLQHVDIAPYGDDIPVSSNDGFHRGGAFRISSVLPAISSALGHPVQTSIHHDPKKLQEALGFPSCTSAIVVLVDGMGFWNIATRSGHAPYLRSLMHESANARPISTCLSSTTVVALASFGTGTCPGMTAMTGYTQLNPCKHRISQMIQFRNAIPPLELQREPTVFERLSEEGVRVTSSGLPEFADSALTQAALRGSSYIGREDAEERVLEACKAARKPGLTYLYIRDVDKAGHEFGWESESWIAEFETVDAQLALLHRNAPKGTLIVIVADHGMIETDPDQRIDMAQNPELLEGVKFYGGEPRFVMAYADEHVEPESIAERWRSELSGLGGSAEVLTKQEGIDAGMFGPVKPDVEPMIGDVLAIMHDRATLVDSRVQRDGATRLPGVHGSKSMMESDIPCLMDLV</sequence>
<dbReference type="SUPFAM" id="SSF53649">
    <property type="entry name" value="Alkaline phosphatase-like"/>
    <property type="match status" value="1"/>
</dbReference>
<dbReference type="KEGG" id="baqk:QN215_05720"/>
<proteinExistence type="predicted"/>
<gene>
    <name evidence="1" type="ORF">QN215_05720</name>
</gene>
<dbReference type="EMBL" id="CP129674">
    <property type="protein sequence ID" value="XDS43799.1"/>
    <property type="molecule type" value="Genomic_DNA"/>
</dbReference>
<dbReference type="InterPro" id="IPR002591">
    <property type="entry name" value="Phosphodiest/P_Trfase"/>
</dbReference>
<accession>A0AB39U469</accession>
<dbReference type="PANTHER" id="PTHR10151">
    <property type="entry name" value="ECTONUCLEOTIDE PYROPHOSPHATASE/PHOSPHODIESTERASE"/>
    <property type="match status" value="1"/>
</dbReference>
<dbReference type="Pfam" id="PF01663">
    <property type="entry name" value="Phosphodiest"/>
    <property type="match status" value="1"/>
</dbReference>
<dbReference type="PANTHER" id="PTHR10151:SF120">
    <property type="entry name" value="BIS(5'-ADENOSYL)-TRIPHOSPHATASE"/>
    <property type="match status" value="1"/>
</dbReference>
<protein>
    <submittedName>
        <fullName evidence="1">Alkaline phosphatase family protein</fullName>
    </submittedName>
</protein>
<evidence type="ECO:0000313" key="1">
    <source>
        <dbReference type="EMBL" id="XDS43799.1"/>
    </source>
</evidence>
<reference evidence="1" key="1">
    <citation type="submission" date="2023-07" db="EMBL/GenBank/DDBJ databases">
        <title>Bifidobacterium aquikefiriaerophilum sp. nov. and Bifidobacterium eccum sp. nov., isolated from water kefir.</title>
        <authorList>
            <person name="Breselge S."/>
            <person name="Bellassi P."/>
            <person name="Barcenilla C."/>
            <person name="Alvarez-Ordonez A."/>
            <person name="Morelli L."/>
            <person name="Cotter P.D."/>
        </authorList>
    </citation>
    <scope>NUCLEOTIDE SEQUENCE</scope>
    <source>
        <strain evidence="1">WK041_4_12</strain>
    </source>
</reference>
<dbReference type="GO" id="GO:0016787">
    <property type="term" value="F:hydrolase activity"/>
    <property type="evidence" value="ECO:0007669"/>
    <property type="project" value="UniProtKB-ARBA"/>
</dbReference>
<dbReference type="AlphaFoldDB" id="A0AB39U469"/>